<evidence type="ECO:0000313" key="11">
    <source>
        <dbReference type="Proteomes" id="UP001377567"/>
    </source>
</evidence>
<gene>
    <name evidence="10" type="ORF">DAKH74_001770</name>
</gene>
<keyword evidence="5" id="KW-0813">Transport</keyword>
<evidence type="ECO:0000256" key="4">
    <source>
        <dbReference type="ARBA" id="ARBA00015596"/>
    </source>
</evidence>
<comment type="similarity">
    <text evidence="3">Belongs to the BLI1 family.</text>
</comment>
<evidence type="ECO:0000256" key="1">
    <source>
        <dbReference type="ARBA" id="ARBA00002069"/>
    </source>
</evidence>
<dbReference type="GO" id="GO:0005768">
    <property type="term" value="C:endosome"/>
    <property type="evidence" value="ECO:0007669"/>
    <property type="project" value="UniProtKB-SubCell"/>
</dbReference>
<evidence type="ECO:0000256" key="3">
    <source>
        <dbReference type="ARBA" id="ARBA00005266"/>
    </source>
</evidence>
<dbReference type="Pfam" id="PF17324">
    <property type="entry name" value="BLI1"/>
    <property type="match status" value="1"/>
</dbReference>
<sequence length="115" mass="13303">MTERNDTERANRRKFQKDIENCVHVLQEGVDTEAAEAISTFGAKTASNEKWAATLAGTYQVKSDEALEQFERDKEKYISQVDELESKVQYLETLCNEVEELGKELEIKSKVERRR</sequence>
<keyword evidence="6" id="KW-0967">Endosome</keyword>
<dbReference type="AlphaFoldDB" id="A0AAV5RSD4"/>
<dbReference type="EMBL" id="BTGD01000001">
    <property type="protein sequence ID" value="GMM53561.1"/>
    <property type="molecule type" value="Genomic_DNA"/>
</dbReference>
<dbReference type="InterPro" id="IPR020491">
    <property type="entry name" value="BLI1"/>
</dbReference>
<dbReference type="Proteomes" id="UP001377567">
    <property type="component" value="Unassembled WGS sequence"/>
</dbReference>
<proteinExistence type="inferred from homology"/>
<evidence type="ECO:0000313" key="10">
    <source>
        <dbReference type="EMBL" id="GMM53561.1"/>
    </source>
</evidence>
<evidence type="ECO:0000256" key="6">
    <source>
        <dbReference type="ARBA" id="ARBA00022753"/>
    </source>
</evidence>
<protein>
    <recommendedName>
        <fullName evidence="4">Biogenesis of lysosome-related organelles complex 1 subunit BLI1</fullName>
    </recommendedName>
    <alternativeName>
        <fullName evidence="8">BLOC-1 interactor 1</fullName>
    </alternativeName>
</protein>
<feature type="coiled-coil region" evidence="9">
    <location>
        <begin position="67"/>
        <end position="101"/>
    </location>
</feature>
<comment type="caution">
    <text evidence="10">The sequence shown here is derived from an EMBL/GenBank/DDBJ whole genome shotgun (WGS) entry which is preliminary data.</text>
</comment>
<evidence type="ECO:0000256" key="9">
    <source>
        <dbReference type="SAM" id="Coils"/>
    </source>
</evidence>
<evidence type="ECO:0000256" key="2">
    <source>
        <dbReference type="ARBA" id="ARBA00004177"/>
    </source>
</evidence>
<keyword evidence="7 9" id="KW-0175">Coiled coil</keyword>
<evidence type="ECO:0000256" key="7">
    <source>
        <dbReference type="ARBA" id="ARBA00023054"/>
    </source>
</evidence>
<organism evidence="10 11">
    <name type="scientific">Maudiozyma humilis</name>
    <name type="common">Sour dough yeast</name>
    <name type="synonym">Kazachstania humilis</name>
    <dbReference type="NCBI Taxonomy" id="51915"/>
    <lineage>
        <taxon>Eukaryota</taxon>
        <taxon>Fungi</taxon>
        <taxon>Dikarya</taxon>
        <taxon>Ascomycota</taxon>
        <taxon>Saccharomycotina</taxon>
        <taxon>Saccharomycetes</taxon>
        <taxon>Saccharomycetales</taxon>
        <taxon>Saccharomycetaceae</taxon>
        <taxon>Maudiozyma</taxon>
    </lineage>
</organism>
<evidence type="ECO:0000256" key="8">
    <source>
        <dbReference type="ARBA" id="ARBA00032430"/>
    </source>
</evidence>
<comment type="function">
    <text evidence="1">Component of the biogenesis of lysosome-related organelles complex-1 (BLOC-1) involved in endosomal cargo sorting.</text>
</comment>
<keyword evidence="11" id="KW-1185">Reference proteome</keyword>
<accession>A0AAV5RSD4</accession>
<evidence type="ECO:0000256" key="5">
    <source>
        <dbReference type="ARBA" id="ARBA00022448"/>
    </source>
</evidence>
<name>A0AAV5RSD4_MAUHU</name>
<reference evidence="10 11" key="1">
    <citation type="journal article" date="2023" name="Elife">
        <title>Identification of key yeast species and microbe-microbe interactions impacting larval growth of Drosophila in the wild.</title>
        <authorList>
            <person name="Mure A."/>
            <person name="Sugiura Y."/>
            <person name="Maeda R."/>
            <person name="Honda K."/>
            <person name="Sakurai N."/>
            <person name="Takahashi Y."/>
            <person name="Watada M."/>
            <person name="Katoh T."/>
            <person name="Gotoh A."/>
            <person name="Gotoh Y."/>
            <person name="Taniguchi I."/>
            <person name="Nakamura K."/>
            <person name="Hayashi T."/>
            <person name="Katayama T."/>
            <person name="Uemura T."/>
            <person name="Hattori Y."/>
        </authorList>
    </citation>
    <scope>NUCLEOTIDE SEQUENCE [LARGE SCALE GENOMIC DNA]</scope>
    <source>
        <strain evidence="10 11">KH-74</strain>
    </source>
</reference>
<comment type="subcellular location">
    <subcellularLocation>
        <location evidence="2">Endosome</location>
    </subcellularLocation>
</comment>